<dbReference type="GO" id="GO:0009294">
    <property type="term" value="P:DNA-mediated transformation"/>
    <property type="evidence" value="ECO:0007669"/>
    <property type="project" value="InterPro"/>
</dbReference>
<dbReference type="KEGG" id="laj:A0128_16490"/>
<dbReference type="RefSeq" id="WP_069608503.1">
    <property type="nucleotide sequence ID" value="NZ_CP015217.1"/>
</dbReference>
<dbReference type="SUPFAM" id="SSF102405">
    <property type="entry name" value="MCP/YpsA-like"/>
    <property type="match status" value="1"/>
</dbReference>
<evidence type="ECO:0000313" key="3">
    <source>
        <dbReference type="EMBL" id="AOP35300.1"/>
    </source>
</evidence>
<dbReference type="Proteomes" id="UP000094197">
    <property type="component" value="Chromosome 1"/>
</dbReference>
<dbReference type="OrthoDB" id="9785707at2"/>
<dbReference type="InterPro" id="IPR003488">
    <property type="entry name" value="DprA"/>
</dbReference>
<dbReference type="InterPro" id="IPR057666">
    <property type="entry name" value="DrpA_SLOG"/>
</dbReference>
<proteinExistence type="inferred from homology"/>
<evidence type="ECO:0000313" key="4">
    <source>
        <dbReference type="Proteomes" id="UP000094197"/>
    </source>
</evidence>
<dbReference type="Gene3D" id="3.40.50.450">
    <property type="match status" value="1"/>
</dbReference>
<dbReference type="AlphaFoldDB" id="A0A1D7V0F4"/>
<organism evidence="3 4">
    <name type="scientific">Leptospira tipperaryensis</name>
    <dbReference type="NCBI Taxonomy" id="2564040"/>
    <lineage>
        <taxon>Bacteria</taxon>
        <taxon>Pseudomonadati</taxon>
        <taxon>Spirochaetota</taxon>
        <taxon>Spirochaetia</taxon>
        <taxon>Leptospirales</taxon>
        <taxon>Leptospiraceae</taxon>
        <taxon>Leptospira</taxon>
    </lineage>
</organism>
<dbReference type="PANTHER" id="PTHR43022">
    <property type="entry name" value="PROTEIN SMF"/>
    <property type="match status" value="1"/>
</dbReference>
<sequence length="327" mass="36537">MNLLVLADPKVSQFCIRTRIFKKWNSWEEAQVNLRSSLPESILRNSELFSERISKELQELKFSILSIFDDEYPPLLKEIFDPPLILFTKGNQKILRENFAAVVGTREPSPISSFTVTLLPSFLKTQGFFGIVSGLAKGIDAIAMRSALDEGLSVIGVMGTGPETEYPIENKKLYRSMKESDRALILTEYPPGHVPLKYSFPKRNRIITGICSSVFILEAPEKSGAISSAHNALEQDRQIFIFSHPSQTRNQGGELLIREGADVLDLRTISLGMEEVFHSNELLPDSQSAIPGMLAELSKKRFSGEWKHIGSGYYAKKTNSQSLLPGL</sequence>
<dbReference type="Pfam" id="PF02481">
    <property type="entry name" value="DNA_processg_A"/>
    <property type="match status" value="1"/>
</dbReference>
<name>A0A1D7V0F4_9LEPT</name>
<evidence type="ECO:0000256" key="1">
    <source>
        <dbReference type="ARBA" id="ARBA00006525"/>
    </source>
</evidence>
<reference evidence="3 4" key="1">
    <citation type="submission" date="2016-04" db="EMBL/GenBank/DDBJ databases">
        <title>Complete genome seqeunce of Leptospira alstonii serovar Room22.</title>
        <authorList>
            <person name="Nally J.E."/>
            <person name="Bayles D.O."/>
            <person name="Hurley D."/>
            <person name="Fanning S."/>
            <person name="McMahon B.J."/>
            <person name="Arent Z."/>
        </authorList>
    </citation>
    <scope>NUCLEOTIDE SEQUENCE [LARGE SCALE GENOMIC DNA]</scope>
    <source>
        <strain evidence="3 4">GWTS #1</strain>
    </source>
</reference>
<comment type="similarity">
    <text evidence="1">Belongs to the DprA/Smf family.</text>
</comment>
<gene>
    <name evidence="3" type="ORF">A0128_16490</name>
</gene>
<keyword evidence="4" id="KW-1185">Reference proteome</keyword>
<dbReference type="PANTHER" id="PTHR43022:SF1">
    <property type="entry name" value="PROTEIN SMF"/>
    <property type="match status" value="1"/>
</dbReference>
<protein>
    <submittedName>
        <fullName evidence="3">DNA processing protein DprA</fullName>
    </submittedName>
</protein>
<feature type="domain" description="Smf/DprA SLOG" evidence="2">
    <location>
        <begin position="64"/>
        <end position="264"/>
    </location>
</feature>
<evidence type="ECO:0000259" key="2">
    <source>
        <dbReference type="Pfam" id="PF02481"/>
    </source>
</evidence>
<dbReference type="EMBL" id="CP015217">
    <property type="protein sequence ID" value="AOP35300.1"/>
    <property type="molecule type" value="Genomic_DNA"/>
</dbReference>
<accession>A0A1D7V0F4</accession>